<accession>D3B7Y7</accession>
<dbReference type="InParanoid" id="D3B7Y7"/>
<dbReference type="Pfam" id="PF21317">
    <property type="entry name" value="BetaGal_ABD_1"/>
    <property type="match status" value="1"/>
</dbReference>
<dbReference type="InterPro" id="IPR031330">
    <property type="entry name" value="Gly_Hdrlase_35_cat"/>
</dbReference>
<name>D3B7Y7_HETP5</name>
<dbReference type="EC" id="3.2.1.23" evidence="5"/>
<evidence type="ECO:0000259" key="9">
    <source>
        <dbReference type="Pfam" id="PF21467"/>
    </source>
</evidence>
<dbReference type="FunFam" id="3.20.20.80:FF:000115">
    <property type="entry name" value="Beta-galactosidase"/>
    <property type="match status" value="1"/>
</dbReference>
<dbReference type="EMBL" id="ADBJ01000020">
    <property type="protein sequence ID" value="EFA82155.1"/>
    <property type="molecule type" value="Genomic_DNA"/>
</dbReference>
<reference evidence="10 11" key="1">
    <citation type="journal article" date="2011" name="Genome Res.">
        <title>Phylogeny-wide analysis of social amoeba genomes highlights ancient origins for complex intercellular communication.</title>
        <authorList>
            <person name="Heidel A.J."/>
            <person name="Lawal H.M."/>
            <person name="Felder M."/>
            <person name="Schilde C."/>
            <person name="Helps N.R."/>
            <person name="Tunggal B."/>
            <person name="Rivero F."/>
            <person name="John U."/>
            <person name="Schleicher M."/>
            <person name="Eichinger L."/>
            <person name="Platzer M."/>
            <person name="Noegel A.A."/>
            <person name="Schaap P."/>
            <person name="Gloeckner G."/>
        </authorList>
    </citation>
    <scope>NUCLEOTIDE SEQUENCE [LARGE SCALE GENOMIC DNA]</scope>
    <source>
        <strain evidence="11">ATCC 26659 / Pp 5 / PN500</strain>
    </source>
</reference>
<dbReference type="GeneID" id="31360062"/>
<evidence type="ECO:0000256" key="5">
    <source>
        <dbReference type="RuleBase" id="RU000675"/>
    </source>
</evidence>
<dbReference type="Pfam" id="PF21467">
    <property type="entry name" value="BetaGal_gal-bd"/>
    <property type="match status" value="1"/>
</dbReference>
<dbReference type="SUPFAM" id="SSF51445">
    <property type="entry name" value="(Trans)glycosidases"/>
    <property type="match status" value="1"/>
</dbReference>
<dbReference type="STRING" id="670386.D3B7Y7"/>
<dbReference type="AlphaFoldDB" id="D3B7Y7"/>
<evidence type="ECO:0000256" key="2">
    <source>
        <dbReference type="ARBA" id="ARBA00022801"/>
    </source>
</evidence>
<evidence type="ECO:0000313" key="10">
    <source>
        <dbReference type="EMBL" id="EFA82155.1"/>
    </source>
</evidence>
<keyword evidence="3 5" id="KW-0326">Glycosidase</keyword>
<protein>
    <recommendedName>
        <fullName evidence="5">Beta-galactosidase</fullName>
        <ecNumber evidence="5">3.2.1.23</ecNumber>
    </recommendedName>
</protein>
<keyword evidence="2 5" id="KW-0378">Hydrolase</keyword>
<feature type="domain" description="Beta-galactosidase 1-like first all-beta" evidence="8">
    <location>
        <begin position="408"/>
        <end position="518"/>
    </location>
</feature>
<dbReference type="GO" id="GO:0005975">
    <property type="term" value="P:carbohydrate metabolic process"/>
    <property type="evidence" value="ECO:0007669"/>
    <property type="project" value="InterPro"/>
</dbReference>
<dbReference type="InterPro" id="IPR026283">
    <property type="entry name" value="B-gal_1-like"/>
</dbReference>
<dbReference type="InterPro" id="IPR008979">
    <property type="entry name" value="Galactose-bd-like_sf"/>
</dbReference>
<dbReference type="InterPro" id="IPR017853">
    <property type="entry name" value="GH"/>
</dbReference>
<feature type="domain" description="Glycoside hydrolase 35 catalytic" evidence="7">
    <location>
        <begin position="39"/>
        <end position="362"/>
    </location>
</feature>
<gene>
    <name evidence="10" type="primary">glb1</name>
    <name evidence="10" type="ORF">PPL_04575</name>
</gene>
<dbReference type="InterPro" id="IPR048912">
    <property type="entry name" value="BetaGal1-like_ABD1"/>
</dbReference>
<dbReference type="Gene3D" id="3.20.20.80">
    <property type="entry name" value="Glycosidases"/>
    <property type="match status" value="1"/>
</dbReference>
<comment type="caution">
    <text evidence="10">The sequence shown here is derived from an EMBL/GenBank/DDBJ whole genome shotgun (WGS) entry which is preliminary data.</text>
</comment>
<evidence type="ECO:0000259" key="7">
    <source>
        <dbReference type="Pfam" id="PF01301"/>
    </source>
</evidence>
<dbReference type="PANTHER" id="PTHR23421">
    <property type="entry name" value="BETA-GALACTOSIDASE RELATED"/>
    <property type="match status" value="1"/>
</dbReference>
<feature type="domain" description="Beta-galactosidase galactose-binding" evidence="9">
    <location>
        <begin position="540"/>
        <end position="601"/>
    </location>
</feature>
<dbReference type="SUPFAM" id="SSF49785">
    <property type="entry name" value="Galactose-binding domain-like"/>
    <property type="match status" value="1"/>
</dbReference>
<sequence length="626" mass="69907">MTNNNNNNIVKVLIAISLTLIALTLATVSASSFYIEGNSFLKDGESFQIISGSFHYFRSHPLLWRDRLQKMKAAGLNTVQTYIAWNVHQSIDMQFDFTTYNITQFFEIAQEEGLLVVVRAGPYICGEWEYGGFPAFIDQTVAIRSSDPAYLTYVTQYFNVLLPMLNEQLYTNGGPIIMVQVENEYGSYGSDKLYLNTLLSLYEKYFGTARGQESGVVFYSTDGSGDLYLYGSQIAGVYQTIDFGPTDDPESNFKIQRKFEPTGPLMNSEYYTGWLTHWLDSSPAGADTKSVADGLSAILKLGASVNMYMFYGGSNFGFMNGANSGGANDYEITIQSYDYDSPLNEAGDITNKYLAIRQVISEATGGKVGPIPANNTHIAYGTVEFTEAASLFSNLNIAQNVIANSGKPLTFSEAGLDYGFILYETTINTVYQSNQLDAMAVNDRATFYVNDIYQGFLQRTFNSSIKVEFQDGDTNTIRILLENQGRINYGSYMDDQKGLGDGVISYFQYLGPWNNYLLPLRSLDGLEYTPLSQYRNSSQPTFYRGYLNIASASDIGETYLSFEGLGKGNLWVNGFDVGRYWNVGPQYTMYIPSVLLQVGQNEIVIFETLLQKPVQSIQLIDQPFFN</sequence>
<dbReference type="FunCoup" id="D3B7Y7">
    <property type="interactions" value="73"/>
</dbReference>
<dbReference type="PROSITE" id="PS01182">
    <property type="entry name" value="GLYCOSYL_HYDROL_F35"/>
    <property type="match status" value="1"/>
</dbReference>
<dbReference type="InterPro" id="IPR001944">
    <property type="entry name" value="Glycoside_Hdrlase_35"/>
</dbReference>
<comment type="similarity">
    <text evidence="1 6">Belongs to the glycosyl hydrolase 35 family.</text>
</comment>
<dbReference type="RefSeq" id="XP_020434272.1">
    <property type="nucleotide sequence ID" value="XM_020575477.1"/>
</dbReference>
<evidence type="ECO:0000256" key="4">
    <source>
        <dbReference type="PIRSR" id="PIRSR006336-1"/>
    </source>
</evidence>
<dbReference type="InterPro" id="IPR048913">
    <property type="entry name" value="BetaGal_gal-bd"/>
</dbReference>
<comment type="catalytic activity">
    <reaction evidence="5">
        <text>Hydrolysis of terminal non-reducing beta-D-galactose residues in beta-D-galactosides.</text>
        <dbReference type="EC" id="3.2.1.23"/>
    </reaction>
</comment>
<dbReference type="GO" id="GO:0004565">
    <property type="term" value="F:beta-galactosidase activity"/>
    <property type="evidence" value="ECO:0007669"/>
    <property type="project" value="UniProtKB-EC"/>
</dbReference>
<dbReference type="Proteomes" id="UP000001396">
    <property type="component" value="Unassembled WGS sequence"/>
</dbReference>
<evidence type="ECO:0000256" key="1">
    <source>
        <dbReference type="ARBA" id="ARBA00009809"/>
    </source>
</evidence>
<evidence type="ECO:0000259" key="8">
    <source>
        <dbReference type="Pfam" id="PF21317"/>
    </source>
</evidence>
<feature type="active site" description="Proton donor" evidence="4">
    <location>
        <position position="184"/>
    </location>
</feature>
<evidence type="ECO:0000256" key="6">
    <source>
        <dbReference type="RuleBase" id="RU003679"/>
    </source>
</evidence>
<dbReference type="Gene3D" id="2.60.120.260">
    <property type="entry name" value="Galactose-binding domain-like"/>
    <property type="match status" value="2"/>
</dbReference>
<dbReference type="Pfam" id="PF01301">
    <property type="entry name" value="Glyco_hydro_35"/>
    <property type="match status" value="1"/>
</dbReference>
<dbReference type="PIRSF" id="PIRSF006336">
    <property type="entry name" value="B-gal"/>
    <property type="match status" value="1"/>
</dbReference>
<keyword evidence="11" id="KW-1185">Reference proteome</keyword>
<organism evidence="10 11">
    <name type="scientific">Heterostelium pallidum (strain ATCC 26659 / Pp 5 / PN500)</name>
    <name type="common">Cellular slime mold</name>
    <name type="synonym">Polysphondylium pallidum</name>
    <dbReference type="NCBI Taxonomy" id="670386"/>
    <lineage>
        <taxon>Eukaryota</taxon>
        <taxon>Amoebozoa</taxon>
        <taxon>Evosea</taxon>
        <taxon>Eumycetozoa</taxon>
        <taxon>Dictyostelia</taxon>
        <taxon>Acytosteliales</taxon>
        <taxon>Acytosteliaceae</taxon>
        <taxon>Heterostelium</taxon>
    </lineage>
</organism>
<proteinExistence type="inferred from homology"/>
<dbReference type="OMA" id="FWNIHEQ"/>
<evidence type="ECO:0000256" key="3">
    <source>
        <dbReference type="ARBA" id="ARBA00023295"/>
    </source>
</evidence>
<dbReference type="InterPro" id="IPR019801">
    <property type="entry name" value="Glyco_hydro_35_CS"/>
</dbReference>
<evidence type="ECO:0000313" key="11">
    <source>
        <dbReference type="Proteomes" id="UP000001396"/>
    </source>
</evidence>
<feature type="active site" description="Nucleophile" evidence="4">
    <location>
        <position position="269"/>
    </location>
</feature>
<dbReference type="PRINTS" id="PR00742">
    <property type="entry name" value="GLHYDRLASE35"/>
</dbReference>